<reference evidence="1" key="1">
    <citation type="journal article" date="2022" name="IScience">
        <title>Evolution of zygomycete secretomes and the origins of terrestrial fungal ecologies.</title>
        <authorList>
            <person name="Chang Y."/>
            <person name="Wang Y."/>
            <person name="Mondo S."/>
            <person name="Ahrendt S."/>
            <person name="Andreopoulos W."/>
            <person name="Barry K."/>
            <person name="Beard J."/>
            <person name="Benny G.L."/>
            <person name="Blankenship S."/>
            <person name="Bonito G."/>
            <person name="Cuomo C."/>
            <person name="Desiro A."/>
            <person name="Gervers K.A."/>
            <person name="Hundley H."/>
            <person name="Kuo A."/>
            <person name="LaButti K."/>
            <person name="Lang B.F."/>
            <person name="Lipzen A."/>
            <person name="O'Donnell K."/>
            <person name="Pangilinan J."/>
            <person name="Reynolds N."/>
            <person name="Sandor L."/>
            <person name="Smith M.E."/>
            <person name="Tsang A."/>
            <person name="Grigoriev I.V."/>
            <person name="Stajich J.E."/>
            <person name="Spatafora J.W."/>
        </authorList>
    </citation>
    <scope>NUCLEOTIDE SEQUENCE</scope>
    <source>
        <strain evidence="1">RSA 2281</strain>
    </source>
</reference>
<evidence type="ECO:0000313" key="2">
    <source>
        <dbReference type="Proteomes" id="UP001209540"/>
    </source>
</evidence>
<protein>
    <submittedName>
        <fullName evidence="1">Uncharacterized protein</fullName>
    </submittedName>
</protein>
<dbReference type="AlphaFoldDB" id="A0AAD5K7U6"/>
<name>A0AAD5K7U6_9FUNG</name>
<sequence length="64" mass="7144">MIIEDVLQQEKISHVVPLFLGWTSMRVKIISNVLPILGNSTGGVTFLINNTWSISLFAFQSELP</sequence>
<evidence type="ECO:0000313" key="1">
    <source>
        <dbReference type="EMBL" id="KAI9259496.1"/>
    </source>
</evidence>
<comment type="caution">
    <text evidence="1">The sequence shown here is derived from an EMBL/GenBank/DDBJ whole genome shotgun (WGS) entry which is preliminary data.</text>
</comment>
<keyword evidence="2" id="KW-1185">Reference proteome</keyword>
<gene>
    <name evidence="1" type="ORF">BDA99DRAFT_513411</name>
</gene>
<accession>A0AAD5K7U6</accession>
<proteinExistence type="predicted"/>
<dbReference type="EMBL" id="JAIXMP010000017">
    <property type="protein sequence ID" value="KAI9259496.1"/>
    <property type="molecule type" value="Genomic_DNA"/>
</dbReference>
<organism evidence="1 2">
    <name type="scientific">Phascolomyces articulosus</name>
    <dbReference type="NCBI Taxonomy" id="60185"/>
    <lineage>
        <taxon>Eukaryota</taxon>
        <taxon>Fungi</taxon>
        <taxon>Fungi incertae sedis</taxon>
        <taxon>Mucoromycota</taxon>
        <taxon>Mucoromycotina</taxon>
        <taxon>Mucoromycetes</taxon>
        <taxon>Mucorales</taxon>
        <taxon>Lichtheimiaceae</taxon>
        <taxon>Phascolomyces</taxon>
    </lineage>
</organism>
<reference evidence="1" key="2">
    <citation type="submission" date="2023-02" db="EMBL/GenBank/DDBJ databases">
        <authorList>
            <consortium name="DOE Joint Genome Institute"/>
            <person name="Mondo S.J."/>
            <person name="Chang Y."/>
            <person name="Wang Y."/>
            <person name="Ahrendt S."/>
            <person name="Andreopoulos W."/>
            <person name="Barry K."/>
            <person name="Beard J."/>
            <person name="Benny G.L."/>
            <person name="Blankenship S."/>
            <person name="Bonito G."/>
            <person name="Cuomo C."/>
            <person name="Desiro A."/>
            <person name="Gervers K.A."/>
            <person name="Hundley H."/>
            <person name="Kuo A."/>
            <person name="LaButti K."/>
            <person name="Lang B.F."/>
            <person name="Lipzen A."/>
            <person name="O'Donnell K."/>
            <person name="Pangilinan J."/>
            <person name="Reynolds N."/>
            <person name="Sandor L."/>
            <person name="Smith M.W."/>
            <person name="Tsang A."/>
            <person name="Grigoriev I.V."/>
            <person name="Stajich J.E."/>
            <person name="Spatafora J.W."/>
        </authorList>
    </citation>
    <scope>NUCLEOTIDE SEQUENCE</scope>
    <source>
        <strain evidence="1">RSA 2281</strain>
    </source>
</reference>
<dbReference type="Proteomes" id="UP001209540">
    <property type="component" value="Unassembled WGS sequence"/>
</dbReference>